<evidence type="ECO:0000313" key="2">
    <source>
        <dbReference type="Proteomes" id="UP000305398"/>
    </source>
</evidence>
<dbReference type="Proteomes" id="UP000305398">
    <property type="component" value="Chromosome"/>
</dbReference>
<dbReference type="EMBL" id="CP040896">
    <property type="protein sequence ID" value="QDA60449.1"/>
    <property type="molecule type" value="Genomic_DNA"/>
</dbReference>
<accession>A0A5B8A061</accession>
<protein>
    <recommendedName>
        <fullName evidence="3">3D domain-containing protein</fullName>
    </recommendedName>
</protein>
<dbReference type="OrthoDB" id="5624888at2"/>
<dbReference type="KEGG" id="hyj:FHG12_10155"/>
<reference evidence="1 2" key="1">
    <citation type="submission" date="2019-06" db="EMBL/GenBank/DDBJ databases">
        <authorList>
            <person name="Srinivasan S."/>
        </authorList>
    </citation>
    <scope>NUCLEOTIDE SEQUENCE [LARGE SCALE GENOMIC DNA]</scope>
    <source>
        <strain evidence="1 2">17J68-5</strain>
    </source>
</reference>
<organism evidence="1 2">
    <name type="scientific">Hymenobacter jejuensis</name>
    <dbReference type="NCBI Taxonomy" id="2502781"/>
    <lineage>
        <taxon>Bacteria</taxon>
        <taxon>Pseudomonadati</taxon>
        <taxon>Bacteroidota</taxon>
        <taxon>Cytophagia</taxon>
        <taxon>Cytophagales</taxon>
        <taxon>Hymenobacteraceae</taxon>
        <taxon>Hymenobacter</taxon>
    </lineage>
</organism>
<dbReference type="RefSeq" id="WP_139515625.1">
    <property type="nucleotide sequence ID" value="NZ_CP040896.1"/>
</dbReference>
<evidence type="ECO:0008006" key="3">
    <source>
        <dbReference type="Google" id="ProtNLM"/>
    </source>
</evidence>
<dbReference type="AlphaFoldDB" id="A0A5B8A061"/>
<gene>
    <name evidence="1" type="ORF">FHG12_10155</name>
</gene>
<sequence length="179" mass="20147">MSIALFLLTFLFPPRPLTTSVAVVPPVVAHMSARSVSFERRVAAPTHLPSTLPSYTVTATVYNAEPSQTDAEPFVTADNSRISRHHTSKNRWMALSRDMLKSHGGKFDYGDSITVSGISPALDGNYVVHDTMNRRYRHRIDLLVNRHEALYDEWVRFGKWDKVKISKVNPAKPAVWQAS</sequence>
<keyword evidence="2" id="KW-1185">Reference proteome</keyword>
<proteinExistence type="predicted"/>
<dbReference type="CDD" id="cd22784">
    <property type="entry name" value="DPBB_MltA_YuiC-like"/>
    <property type="match status" value="1"/>
</dbReference>
<name>A0A5B8A061_9BACT</name>
<evidence type="ECO:0000313" key="1">
    <source>
        <dbReference type="EMBL" id="QDA60449.1"/>
    </source>
</evidence>